<evidence type="ECO:0000313" key="2">
    <source>
        <dbReference type="EMBL" id="EFQ04124.1"/>
    </source>
</evidence>
<feature type="transmembrane region" description="Helical" evidence="1">
    <location>
        <begin position="540"/>
        <end position="561"/>
    </location>
</feature>
<feature type="transmembrane region" description="Helical" evidence="1">
    <location>
        <begin position="660"/>
        <end position="680"/>
    </location>
</feature>
<sequence length="687" mass="76629">MDMMEAVRKKGKIYMVIAVVIALICAIRLCAVRIDVEQRNMTIEQAMDYESLISMAKNDGYDEATVMQMAKDAGINSFAVYDTTLNKLAQRGDVSLLTALAAQLYYPQLPTDTSFDYYVVGKKKTEVDPYFDEVKEDLQVRLGNSRVRDFSDGTYRILGLRGAMPDLGDVNLGILSADANRISQQGFGVILRPTNYMNPDKSDIDRFFKRVDKIHGVTGIMFVGKEVLGYTADTQIRADLLKYTADKLKERHLPFYMIEAANQLQYDQQEGMYSLADAVDYDTVRVYAMSKDELDKLDEEEGAMRFYISDLERNCRVNLYPVYKRPLHGTDRTTRTFAYVGLSSSKLTERGYKLGKASIMDVYYPQRLLSAIISVGALLGILFTLNLIVPLSDRVNRILSLLAVIAGFVGEYAVSGPLFLQVLAIGCAVSAPVAAVLILLDIYSKREIKKKLSYLAVIRDGTIGLACAVVIAAIGGIFIAALLGDIRFFMEFDFYRGVKLTFVLPLVLTALAYLRRFPLLGIEVADGNSCKEFVRKFLDVPVRMGTLIIIGALAMCAYIFVGRSGHTAGVPVPGIEVAMRRFLENVMFARPREKEFLIGHPAFFLMVASIYRKWPQLLHFFLVIASVIGVGSMVETFAHIRTPFILSFIRGVNGWLTGTLIGIGLIVGIALIGYLTSWLGKQVRHER</sequence>
<reference evidence="2 3" key="1">
    <citation type="submission" date="2010-08" db="EMBL/GenBank/DDBJ databases">
        <authorList>
            <person name="Weinstock G."/>
            <person name="Sodergren E."/>
            <person name="Clifton S."/>
            <person name="Fulton L."/>
            <person name="Fulton B."/>
            <person name="Courtney L."/>
            <person name="Fronick C."/>
            <person name="Harrison M."/>
            <person name="Strong C."/>
            <person name="Farmer C."/>
            <person name="Delahaunty K."/>
            <person name="Markovic C."/>
            <person name="Hall O."/>
            <person name="Minx P."/>
            <person name="Tomlinson C."/>
            <person name="Mitreva M."/>
            <person name="Hou S."/>
            <person name="Chen J."/>
            <person name="Wollam A."/>
            <person name="Pepin K.H."/>
            <person name="Johnson M."/>
            <person name="Bhonagiri V."/>
            <person name="Zhang X."/>
            <person name="Suruliraj S."/>
            <person name="Warren W."/>
            <person name="Chinwalla A."/>
            <person name="Mardis E.R."/>
            <person name="Wilson R.K."/>
        </authorList>
    </citation>
    <scope>NUCLEOTIDE SEQUENCE [LARGE SCALE GENOMIC DNA]</scope>
    <source>
        <strain evidence="2 3">F0359</strain>
    </source>
</reference>
<feature type="transmembrane region" description="Helical" evidence="1">
    <location>
        <begin position="596"/>
        <end position="611"/>
    </location>
</feature>
<protein>
    <recommendedName>
        <fullName evidence="4">Beta-carotene 15,15'-monooxygenase</fullName>
    </recommendedName>
</protein>
<dbReference type="Proteomes" id="UP000003195">
    <property type="component" value="Unassembled WGS sequence"/>
</dbReference>
<feature type="transmembrane region" description="Helical" evidence="1">
    <location>
        <begin position="368"/>
        <end position="388"/>
    </location>
</feature>
<keyword evidence="1" id="KW-0812">Transmembrane</keyword>
<dbReference type="AlphaFoldDB" id="E2ZCD7"/>
<dbReference type="EMBL" id="AECS01000037">
    <property type="protein sequence ID" value="EFQ04124.1"/>
    <property type="molecule type" value="Genomic_DNA"/>
</dbReference>
<organism evidence="2 3">
    <name type="scientific">Megasphaera micronuciformis F0359</name>
    <dbReference type="NCBI Taxonomy" id="706434"/>
    <lineage>
        <taxon>Bacteria</taxon>
        <taxon>Bacillati</taxon>
        <taxon>Bacillota</taxon>
        <taxon>Negativicutes</taxon>
        <taxon>Veillonellales</taxon>
        <taxon>Veillonellaceae</taxon>
        <taxon>Megasphaera</taxon>
    </lineage>
</organism>
<feature type="transmembrane region" description="Helical" evidence="1">
    <location>
        <begin position="395"/>
        <end position="413"/>
    </location>
</feature>
<keyword evidence="1" id="KW-0472">Membrane</keyword>
<evidence type="ECO:0008006" key="4">
    <source>
        <dbReference type="Google" id="ProtNLM"/>
    </source>
</evidence>
<feature type="transmembrane region" description="Helical" evidence="1">
    <location>
        <begin position="419"/>
        <end position="440"/>
    </location>
</feature>
<dbReference type="Pfam" id="PF18949">
    <property type="entry name" value="DUF5693"/>
    <property type="match status" value="1"/>
</dbReference>
<proteinExistence type="predicted"/>
<dbReference type="eggNOG" id="ENOG502Z8QQ">
    <property type="taxonomic scope" value="Bacteria"/>
</dbReference>
<feature type="transmembrane region" description="Helical" evidence="1">
    <location>
        <begin position="494"/>
        <end position="514"/>
    </location>
</feature>
<name>E2ZCD7_9FIRM</name>
<feature type="transmembrane region" description="Helical" evidence="1">
    <location>
        <begin position="618"/>
        <end position="640"/>
    </location>
</feature>
<accession>E2ZCD7</accession>
<gene>
    <name evidence="2" type="ORF">HMPREF9429_01309</name>
</gene>
<dbReference type="HOGENOM" id="CLU_023389_0_0_9"/>
<dbReference type="InterPro" id="IPR043748">
    <property type="entry name" value="DUF5693"/>
</dbReference>
<comment type="caution">
    <text evidence="2">The sequence shown here is derived from an EMBL/GenBank/DDBJ whole genome shotgun (WGS) entry which is preliminary data.</text>
</comment>
<feature type="transmembrane region" description="Helical" evidence="1">
    <location>
        <begin position="461"/>
        <end position="482"/>
    </location>
</feature>
<keyword evidence="3" id="KW-1185">Reference proteome</keyword>
<keyword evidence="1" id="KW-1133">Transmembrane helix</keyword>
<evidence type="ECO:0000256" key="1">
    <source>
        <dbReference type="SAM" id="Phobius"/>
    </source>
</evidence>
<evidence type="ECO:0000313" key="3">
    <source>
        <dbReference type="Proteomes" id="UP000003195"/>
    </source>
</evidence>
<dbReference type="STRING" id="706434.HMPREF9429_01309"/>